<dbReference type="InterPro" id="IPR000307">
    <property type="entry name" value="Ribosomal_bS16"/>
</dbReference>
<sequence>MLMIRLQRVGRKNDPSFRVLVTDSKNSTKSGKFLEVLGVYDPRKQSSKVQLNAERINYWLSMGAKTSDTIHNLLVSKKIISGTKINVVLAKPAKVETPAEPAETSTESTEKKSETTVEESSSEEPATESSVSEEEKKEEKESEAPTVTEEVVIETPVEEVIAETPIEENTEEIKA</sequence>
<accession>A0A2H0BK88</accession>
<dbReference type="GO" id="GO:0006412">
    <property type="term" value="P:translation"/>
    <property type="evidence" value="ECO:0007669"/>
    <property type="project" value="UniProtKB-UniRule"/>
</dbReference>
<feature type="region of interest" description="Disordered" evidence="4">
    <location>
        <begin position="91"/>
        <end position="175"/>
    </location>
</feature>
<dbReference type="GO" id="GO:0003735">
    <property type="term" value="F:structural constituent of ribosome"/>
    <property type="evidence" value="ECO:0007669"/>
    <property type="project" value="InterPro"/>
</dbReference>
<dbReference type="AlphaFoldDB" id="A0A2H0BK88"/>
<dbReference type="PANTHER" id="PTHR12919">
    <property type="entry name" value="30S RIBOSOMAL PROTEIN S16"/>
    <property type="match status" value="1"/>
</dbReference>
<feature type="compositionally biased region" description="Low complexity" evidence="4">
    <location>
        <begin position="95"/>
        <end position="107"/>
    </location>
</feature>
<reference evidence="5 6" key="1">
    <citation type="submission" date="2017-09" db="EMBL/GenBank/DDBJ databases">
        <title>Depth-based differentiation of microbial function through sediment-hosted aquifers and enrichment of novel symbionts in the deep terrestrial subsurface.</title>
        <authorList>
            <person name="Probst A.J."/>
            <person name="Ladd B."/>
            <person name="Jarett J.K."/>
            <person name="Geller-Mcgrath D.E."/>
            <person name="Sieber C.M."/>
            <person name="Emerson J.B."/>
            <person name="Anantharaman K."/>
            <person name="Thomas B.C."/>
            <person name="Malmstrom R."/>
            <person name="Stieglmeier M."/>
            <person name="Klingl A."/>
            <person name="Woyke T."/>
            <person name="Ryan C.M."/>
            <person name="Banfield J.F."/>
        </authorList>
    </citation>
    <scope>NUCLEOTIDE SEQUENCE [LARGE SCALE GENOMIC DNA]</scope>
    <source>
        <strain evidence="5">CG22_combo_CG10-13_8_21_14_all_37_9</strain>
    </source>
</reference>
<proteinExistence type="inferred from homology"/>
<dbReference type="Proteomes" id="UP000229334">
    <property type="component" value="Unassembled WGS sequence"/>
</dbReference>
<dbReference type="GO" id="GO:0005737">
    <property type="term" value="C:cytoplasm"/>
    <property type="evidence" value="ECO:0007669"/>
    <property type="project" value="UniProtKB-ARBA"/>
</dbReference>
<comment type="similarity">
    <text evidence="3">Belongs to the bacterial ribosomal protein bS16 family.</text>
</comment>
<feature type="compositionally biased region" description="Basic and acidic residues" evidence="4">
    <location>
        <begin position="133"/>
        <end position="143"/>
    </location>
</feature>
<organism evidence="5 6">
    <name type="scientific">Candidatus Vogelbacteria bacterium CG22_combo_CG10-13_8_21_14_all_37_9</name>
    <dbReference type="NCBI Taxonomy" id="1975046"/>
    <lineage>
        <taxon>Bacteria</taxon>
        <taxon>Candidatus Vogeliibacteriota</taxon>
    </lineage>
</organism>
<protein>
    <recommendedName>
        <fullName evidence="3">Small ribosomal subunit protein bS16</fullName>
    </recommendedName>
</protein>
<dbReference type="Pfam" id="PF00886">
    <property type="entry name" value="Ribosomal_S16"/>
    <property type="match status" value="1"/>
</dbReference>
<gene>
    <name evidence="3 5" type="primary">rpsP</name>
    <name evidence="5" type="ORF">COX02_02155</name>
</gene>
<dbReference type="InterPro" id="IPR023803">
    <property type="entry name" value="Ribosomal_bS16_dom_sf"/>
</dbReference>
<dbReference type="GO" id="GO:0015935">
    <property type="term" value="C:small ribosomal subunit"/>
    <property type="evidence" value="ECO:0007669"/>
    <property type="project" value="TreeGrafter"/>
</dbReference>
<evidence type="ECO:0000256" key="2">
    <source>
        <dbReference type="ARBA" id="ARBA00023274"/>
    </source>
</evidence>
<name>A0A2H0BK88_9BACT</name>
<dbReference type="PANTHER" id="PTHR12919:SF20">
    <property type="entry name" value="SMALL RIBOSOMAL SUBUNIT PROTEIN BS16M"/>
    <property type="match status" value="1"/>
</dbReference>
<evidence type="ECO:0000256" key="3">
    <source>
        <dbReference type="HAMAP-Rule" id="MF_00385"/>
    </source>
</evidence>
<evidence type="ECO:0000256" key="1">
    <source>
        <dbReference type="ARBA" id="ARBA00022980"/>
    </source>
</evidence>
<comment type="caution">
    <text evidence="5">The sequence shown here is derived from an EMBL/GenBank/DDBJ whole genome shotgun (WGS) entry which is preliminary data.</text>
</comment>
<evidence type="ECO:0000256" key="4">
    <source>
        <dbReference type="SAM" id="MobiDB-lite"/>
    </source>
</evidence>
<evidence type="ECO:0000313" key="6">
    <source>
        <dbReference type="Proteomes" id="UP000229334"/>
    </source>
</evidence>
<dbReference type="NCBIfam" id="TIGR00002">
    <property type="entry name" value="S16"/>
    <property type="match status" value="1"/>
</dbReference>
<dbReference type="HAMAP" id="MF_00385">
    <property type="entry name" value="Ribosomal_bS16"/>
    <property type="match status" value="1"/>
</dbReference>
<dbReference type="EMBL" id="PCSX01000033">
    <property type="protein sequence ID" value="PIP58087.1"/>
    <property type="molecule type" value="Genomic_DNA"/>
</dbReference>
<keyword evidence="2 3" id="KW-0687">Ribonucleoprotein</keyword>
<feature type="compositionally biased region" description="Low complexity" evidence="4">
    <location>
        <begin position="144"/>
        <end position="155"/>
    </location>
</feature>
<feature type="compositionally biased region" description="Acidic residues" evidence="4">
    <location>
        <begin position="116"/>
        <end position="126"/>
    </location>
</feature>
<keyword evidence="1 3" id="KW-0689">Ribosomal protein</keyword>
<feature type="compositionally biased region" description="Acidic residues" evidence="4">
    <location>
        <begin position="156"/>
        <end position="175"/>
    </location>
</feature>
<evidence type="ECO:0000313" key="5">
    <source>
        <dbReference type="EMBL" id="PIP58087.1"/>
    </source>
</evidence>
<dbReference type="SUPFAM" id="SSF54565">
    <property type="entry name" value="Ribosomal protein S16"/>
    <property type="match status" value="1"/>
</dbReference>
<dbReference type="Gene3D" id="3.30.1320.10">
    <property type="match status" value="1"/>
</dbReference>